<dbReference type="InterPro" id="IPR011856">
    <property type="entry name" value="tRNA_endonuc-like_dom_sf"/>
</dbReference>
<dbReference type="PANTHER" id="PTHR30015:SF6">
    <property type="entry name" value="SLL1429 PROTEIN"/>
    <property type="match status" value="1"/>
</dbReference>
<sequence length="266" mass="29340">MVRMAAQRRRRQRRRRTAPVRRRRTARQDALARRAGAGLVGVLVLVVFWSAIWMYVVGVVVAAAVGGLGWWLWRTDRILRGRDRAWRQQDAVAAGRRSLAEVDAMTGTEFEELVAALCRRDGCREVRCVGGPGDQGADVVGRLPDGRAMVVQCKRYTPSSVIGSREVRELLGSKVHFGADVAVFVTTTRFSRQALEVVVKDGIVAVNRDLLGLWNSGASLSSLMGVSGSGQGDARHRARWRRTYGQKRRRPGRPLGDGPDVSGLAR</sequence>
<organism evidence="4 5">
    <name type="scientific">Streptomyces coacervatus</name>
    <dbReference type="NCBI Taxonomy" id="647381"/>
    <lineage>
        <taxon>Bacteria</taxon>
        <taxon>Bacillati</taxon>
        <taxon>Actinomycetota</taxon>
        <taxon>Actinomycetes</taxon>
        <taxon>Kitasatosporales</taxon>
        <taxon>Streptomycetaceae</taxon>
        <taxon>Streptomyces</taxon>
    </lineage>
</organism>
<dbReference type="SUPFAM" id="SSF52980">
    <property type="entry name" value="Restriction endonuclease-like"/>
    <property type="match status" value="1"/>
</dbReference>
<reference evidence="5" key="1">
    <citation type="journal article" date="2019" name="Int. J. Syst. Evol. Microbiol.">
        <title>The Global Catalogue of Microorganisms (GCM) 10K type strain sequencing project: providing services to taxonomists for standard genome sequencing and annotation.</title>
        <authorList>
            <consortium name="The Broad Institute Genomics Platform"/>
            <consortium name="The Broad Institute Genome Sequencing Center for Infectious Disease"/>
            <person name="Wu L."/>
            <person name="Ma J."/>
        </authorList>
    </citation>
    <scope>NUCLEOTIDE SEQUENCE [LARGE SCALE GENOMIC DNA]</scope>
    <source>
        <strain evidence="5">JCM 17138</strain>
    </source>
</reference>
<keyword evidence="2" id="KW-0812">Transmembrane</keyword>
<evidence type="ECO:0000313" key="5">
    <source>
        <dbReference type="Proteomes" id="UP001501009"/>
    </source>
</evidence>
<feature type="compositionally biased region" description="Basic residues" evidence="1">
    <location>
        <begin position="236"/>
        <end position="252"/>
    </location>
</feature>
<keyword evidence="5" id="KW-1185">Reference proteome</keyword>
<proteinExistence type="predicted"/>
<accession>A0ABP7JI78</accession>
<dbReference type="Gene3D" id="3.40.1350.10">
    <property type="match status" value="1"/>
</dbReference>
<feature type="region of interest" description="Disordered" evidence="1">
    <location>
        <begin position="225"/>
        <end position="266"/>
    </location>
</feature>
<protein>
    <recommendedName>
        <fullName evidence="3">Restriction endonuclease type IV Mrr domain-containing protein</fullName>
    </recommendedName>
</protein>
<dbReference type="PANTHER" id="PTHR30015">
    <property type="entry name" value="MRR RESTRICTION SYSTEM PROTEIN"/>
    <property type="match status" value="1"/>
</dbReference>
<dbReference type="InterPro" id="IPR011335">
    <property type="entry name" value="Restrct_endonuc-II-like"/>
</dbReference>
<name>A0ABP7JI78_9ACTN</name>
<feature type="transmembrane region" description="Helical" evidence="2">
    <location>
        <begin position="31"/>
        <end position="49"/>
    </location>
</feature>
<feature type="transmembrane region" description="Helical" evidence="2">
    <location>
        <begin position="55"/>
        <end position="73"/>
    </location>
</feature>
<evidence type="ECO:0000313" key="4">
    <source>
        <dbReference type="EMBL" id="GAA3845138.1"/>
    </source>
</evidence>
<dbReference type="Pfam" id="PF04471">
    <property type="entry name" value="Mrr_cat"/>
    <property type="match status" value="1"/>
</dbReference>
<keyword evidence="2" id="KW-0472">Membrane</keyword>
<evidence type="ECO:0000256" key="2">
    <source>
        <dbReference type="SAM" id="Phobius"/>
    </source>
</evidence>
<evidence type="ECO:0000256" key="1">
    <source>
        <dbReference type="SAM" id="MobiDB-lite"/>
    </source>
</evidence>
<evidence type="ECO:0000259" key="3">
    <source>
        <dbReference type="Pfam" id="PF04471"/>
    </source>
</evidence>
<keyword evidence="2" id="KW-1133">Transmembrane helix</keyword>
<comment type="caution">
    <text evidence="4">The sequence shown here is derived from an EMBL/GenBank/DDBJ whole genome shotgun (WGS) entry which is preliminary data.</text>
</comment>
<dbReference type="EMBL" id="BAABDE010000048">
    <property type="protein sequence ID" value="GAA3845138.1"/>
    <property type="molecule type" value="Genomic_DNA"/>
</dbReference>
<dbReference type="Proteomes" id="UP001501009">
    <property type="component" value="Unassembled WGS sequence"/>
</dbReference>
<dbReference type="InterPro" id="IPR052906">
    <property type="entry name" value="Type_IV_Methyl-Rstrct_Enzyme"/>
</dbReference>
<dbReference type="InterPro" id="IPR007560">
    <property type="entry name" value="Restrct_endonuc_IV_Mrr"/>
</dbReference>
<feature type="region of interest" description="Disordered" evidence="1">
    <location>
        <begin position="1"/>
        <end position="24"/>
    </location>
</feature>
<feature type="domain" description="Restriction endonuclease type IV Mrr" evidence="3">
    <location>
        <begin position="103"/>
        <end position="211"/>
    </location>
</feature>
<gene>
    <name evidence="4" type="ORF">GCM10022403_091330</name>
</gene>